<proteinExistence type="predicted"/>
<protein>
    <submittedName>
        <fullName evidence="2">Uncharacterized protein</fullName>
    </submittedName>
</protein>
<evidence type="ECO:0000313" key="3">
    <source>
        <dbReference type="Proteomes" id="UP000614424"/>
    </source>
</evidence>
<evidence type="ECO:0000256" key="1">
    <source>
        <dbReference type="SAM" id="SignalP"/>
    </source>
</evidence>
<feature type="chain" id="PRO_5035316813" evidence="1">
    <location>
        <begin position="30"/>
        <end position="125"/>
    </location>
</feature>
<feature type="signal peptide" evidence="1">
    <location>
        <begin position="1"/>
        <end position="29"/>
    </location>
</feature>
<dbReference type="AlphaFoldDB" id="A0A8J6NC85"/>
<sequence length="125" mass="14255">MKILTKKQFVTGLCAGLLFSAVFPTIISAETVKKGKYTLNLFSEQKKKGNYQILEISGDITGPKCESMKLNVSFENKYANRGQKIFILENIEDNAPLPFLDYDEIFPTKNDTTWKVDEVYVDCRD</sequence>
<gene>
    <name evidence="2" type="ORF">H8E41_08535</name>
</gene>
<dbReference type="Proteomes" id="UP000614424">
    <property type="component" value="Unassembled WGS sequence"/>
</dbReference>
<keyword evidence="1" id="KW-0732">Signal</keyword>
<accession>A0A8J6NC85</accession>
<reference evidence="2 3" key="1">
    <citation type="submission" date="2020-08" db="EMBL/GenBank/DDBJ databases">
        <title>Bridging the membrane lipid divide: bacteria of the FCB group superphylum have the potential to synthesize archaeal ether lipids.</title>
        <authorList>
            <person name="Villanueva L."/>
            <person name="Von Meijenfeldt F.A.B."/>
            <person name="Westbye A.B."/>
            <person name="Yadav S."/>
            <person name="Hopmans E.C."/>
            <person name="Dutilh B.E."/>
            <person name="Sinninghe Damste J.S."/>
        </authorList>
    </citation>
    <scope>NUCLEOTIDE SEQUENCE [LARGE SCALE GENOMIC DNA]</scope>
    <source>
        <strain evidence="2">NIOZ-UU47</strain>
    </source>
</reference>
<comment type="caution">
    <text evidence="2">The sequence shown here is derived from an EMBL/GenBank/DDBJ whole genome shotgun (WGS) entry which is preliminary data.</text>
</comment>
<evidence type="ECO:0000313" key="2">
    <source>
        <dbReference type="EMBL" id="MBC8317941.1"/>
    </source>
</evidence>
<dbReference type="EMBL" id="JACNJZ010000116">
    <property type="protein sequence ID" value="MBC8317941.1"/>
    <property type="molecule type" value="Genomic_DNA"/>
</dbReference>
<name>A0A8J6NC85_9BACT</name>
<organism evidence="2 3">
    <name type="scientific">Candidatus Desulfobia pelagia</name>
    <dbReference type="NCBI Taxonomy" id="2841692"/>
    <lineage>
        <taxon>Bacteria</taxon>
        <taxon>Pseudomonadati</taxon>
        <taxon>Thermodesulfobacteriota</taxon>
        <taxon>Desulfobulbia</taxon>
        <taxon>Desulfobulbales</taxon>
        <taxon>Desulfobulbaceae</taxon>
        <taxon>Candidatus Desulfobia</taxon>
    </lineage>
</organism>